<reference evidence="1" key="1">
    <citation type="submission" date="2013-11" db="EMBL/GenBank/DDBJ databases">
        <title>Genome sequence of the fusiform rust pathogen reveals effectors for host alternation and coevolution with pine.</title>
        <authorList>
            <consortium name="DOE Joint Genome Institute"/>
            <person name="Smith K."/>
            <person name="Pendleton A."/>
            <person name="Kubisiak T."/>
            <person name="Anderson C."/>
            <person name="Salamov A."/>
            <person name="Aerts A."/>
            <person name="Riley R."/>
            <person name="Clum A."/>
            <person name="Lindquist E."/>
            <person name="Ence D."/>
            <person name="Campbell M."/>
            <person name="Kronenberg Z."/>
            <person name="Feau N."/>
            <person name="Dhillon B."/>
            <person name="Hamelin R."/>
            <person name="Burleigh J."/>
            <person name="Smith J."/>
            <person name="Yandell M."/>
            <person name="Nelson C."/>
            <person name="Grigoriev I."/>
            <person name="Davis J."/>
        </authorList>
    </citation>
    <scope>NUCLEOTIDE SEQUENCE</scope>
    <source>
        <strain evidence="1">G11</strain>
    </source>
</reference>
<sequence>MGVGGIVTQTGRSAIQFAIRVICIRCIDCYRRCTDCGVVVVVIKGLENGGVKNSF</sequence>
<dbReference type="AlphaFoldDB" id="A0A9P6NJ48"/>
<comment type="caution">
    <text evidence="1">The sequence shown here is derived from an EMBL/GenBank/DDBJ whole genome shotgun (WGS) entry which is preliminary data.</text>
</comment>
<proteinExistence type="predicted"/>
<protein>
    <submittedName>
        <fullName evidence="1">Uncharacterized protein</fullName>
    </submittedName>
</protein>
<accession>A0A9P6NJ48</accession>
<gene>
    <name evidence="1" type="ORF">CROQUDRAFT_92081</name>
</gene>
<evidence type="ECO:0000313" key="2">
    <source>
        <dbReference type="Proteomes" id="UP000886653"/>
    </source>
</evidence>
<dbReference type="Proteomes" id="UP000886653">
    <property type="component" value="Unassembled WGS sequence"/>
</dbReference>
<organism evidence="1 2">
    <name type="scientific">Cronartium quercuum f. sp. fusiforme G11</name>
    <dbReference type="NCBI Taxonomy" id="708437"/>
    <lineage>
        <taxon>Eukaryota</taxon>
        <taxon>Fungi</taxon>
        <taxon>Dikarya</taxon>
        <taxon>Basidiomycota</taxon>
        <taxon>Pucciniomycotina</taxon>
        <taxon>Pucciniomycetes</taxon>
        <taxon>Pucciniales</taxon>
        <taxon>Coleosporiaceae</taxon>
        <taxon>Cronartium</taxon>
    </lineage>
</organism>
<evidence type="ECO:0000313" key="1">
    <source>
        <dbReference type="EMBL" id="KAG0146939.1"/>
    </source>
</evidence>
<dbReference type="EMBL" id="MU167254">
    <property type="protein sequence ID" value="KAG0146939.1"/>
    <property type="molecule type" value="Genomic_DNA"/>
</dbReference>
<name>A0A9P6NJ48_9BASI</name>
<keyword evidence="2" id="KW-1185">Reference proteome</keyword>